<keyword evidence="2" id="KW-0547">Nucleotide-binding</keyword>
<keyword evidence="5" id="KW-0067">ATP-binding</keyword>
<proteinExistence type="predicted"/>
<comment type="caution">
    <text evidence="12">The sequence shown here is derived from an EMBL/GenBank/DDBJ whole genome shotgun (WGS) entry which is preliminary data.</text>
</comment>
<dbReference type="GO" id="GO:0016787">
    <property type="term" value="F:hydrolase activity"/>
    <property type="evidence" value="ECO:0007669"/>
    <property type="project" value="UniProtKB-KW"/>
</dbReference>
<dbReference type="AlphaFoldDB" id="A0A5N5LRI3"/>
<dbReference type="EC" id="3.6.4.13" evidence="1"/>
<evidence type="ECO:0000313" key="13">
    <source>
        <dbReference type="Proteomes" id="UP000326939"/>
    </source>
</evidence>
<gene>
    <name evidence="12" type="ORF">DKX38_013411</name>
</gene>
<name>A0A5N5LRI3_9ROSI</name>
<reference evidence="13" key="1">
    <citation type="journal article" date="2019" name="Gigascience">
        <title>De novo genome assembly of the endangered Acer yangbiense, a plant species with extremely small populations endemic to Yunnan Province, China.</title>
        <authorList>
            <person name="Yang J."/>
            <person name="Wariss H.M."/>
            <person name="Tao L."/>
            <person name="Zhang R."/>
            <person name="Yun Q."/>
            <person name="Hollingsworth P."/>
            <person name="Dao Z."/>
            <person name="Luo G."/>
            <person name="Guo H."/>
            <person name="Ma Y."/>
            <person name="Sun W."/>
        </authorList>
    </citation>
    <scope>NUCLEOTIDE SEQUENCE [LARGE SCALE GENOMIC DNA]</scope>
    <source>
        <strain evidence="13">cv. br00</strain>
    </source>
</reference>
<dbReference type="InterPro" id="IPR011545">
    <property type="entry name" value="DEAD/DEAH_box_helicase_dom"/>
</dbReference>
<feature type="domain" description="DEAD-box RNA helicase Q" evidence="11">
    <location>
        <begin position="85"/>
        <end position="113"/>
    </location>
</feature>
<dbReference type="Pfam" id="PF00271">
    <property type="entry name" value="Helicase_C"/>
    <property type="match status" value="1"/>
</dbReference>
<dbReference type="InterPro" id="IPR027417">
    <property type="entry name" value="P-loop_NTPase"/>
</dbReference>
<evidence type="ECO:0000259" key="10">
    <source>
        <dbReference type="PROSITE" id="PS51194"/>
    </source>
</evidence>
<evidence type="ECO:0000313" key="12">
    <source>
        <dbReference type="EMBL" id="KAB5545299.1"/>
    </source>
</evidence>
<protein>
    <recommendedName>
        <fullName evidence="1">RNA helicase</fullName>
        <ecNumber evidence="1">3.6.4.13</ecNumber>
    </recommendedName>
</protein>
<feature type="domain" description="Helicase ATP-binding" evidence="9">
    <location>
        <begin position="116"/>
        <end position="368"/>
    </location>
</feature>
<evidence type="ECO:0000256" key="1">
    <source>
        <dbReference type="ARBA" id="ARBA00012552"/>
    </source>
</evidence>
<accession>A0A5N5LRI3</accession>
<dbReference type="EMBL" id="VDCV01000008">
    <property type="protein sequence ID" value="KAB5545299.1"/>
    <property type="molecule type" value="Genomic_DNA"/>
</dbReference>
<evidence type="ECO:0000259" key="9">
    <source>
        <dbReference type="PROSITE" id="PS51192"/>
    </source>
</evidence>
<keyword evidence="4" id="KW-0347">Helicase</keyword>
<organism evidence="12 13">
    <name type="scientific">Salix brachista</name>
    <dbReference type="NCBI Taxonomy" id="2182728"/>
    <lineage>
        <taxon>Eukaryota</taxon>
        <taxon>Viridiplantae</taxon>
        <taxon>Streptophyta</taxon>
        <taxon>Embryophyta</taxon>
        <taxon>Tracheophyta</taxon>
        <taxon>Spermatophyta</taxon>
        <taxon>Magnoliopsida</taxon>
        <taxon>eudicotyledons</taxon>
        <taxon>Gunneridae</taxon>
        <taxon>Pentapetalae</taxon>
        <taxon>rosids</taxon>
        <taxon>fabids</taxon>
        <taxon>Malpighiales</taxon>
        <taxon>Salicaceae</taxon>
        <taxon>Saliceae</taxon>
        <taxon>Salix</taxon>
    </lineage>
</organism>
<dbReference type="InterPro" id="IPR044742">
    <property type="entry name" value="DEAD/DEAH_RhlB"/>
</dbReference>
<feature type="domain" description="Helicase C-terminal" evidence="10">
    <location>
        <begin position="447"/>
        <end position="612"/>
    </location>
</feature>
<evidence type="ECO:0000259" key="11">
    <source>
        <dbReference type="PROSITE" id="PS51195"/>
    </source>
</evidence>
<keyword evidence="13" id="KW-1185">Reference proteome</keyword>
<evidence type="ECO:0000256" key="6">
    <source>
        <dbReference type="ARBA" id="ARBA00022884"/>
    </source>
</evidence>
<dbReference type="PANTHER" id="PTHR47958">
    <property type="entry name" value="ATP-DEPENDENT RNA HELICASE DBP3"/>
    <property type="match status" value="1"/>
</dbReference>
<dbReference type="CDD" id="cd00268">
    <property type="entry name" value="DEADc"/>
    <property type="match status" value="1"/>
</dbReference>
<dbReference type="InterPro" id="IPR014001">
    <property type="entry name" value="Helicase_ATP-bd"/>
</dbReference>
<dbReference type="Proteomes" id="UP000326939">
    <property type="component" value="Chromosome 8"/>
</dbReference>
<feature type="short sequence motif" description="Q motif" evidence="7">
    <location>
        <begin position="85"/>
        <end position="113"/>
    </location>
</feature>
<dbReference type="PROSITE" id="PS51194">
    <property type="entry name" value="HELICASE_CTER"/>
    <property type="match status" value="1"/>
</dbReference>
<dbReference type="SMART" id="SM00487">
    <property type="entry name" value="DEXDc"/>
    <property type="match status" value="1"/>
</dbReference>
<evidence type="ECO:0000256" key="7">
    <source>
        <dbReference type="PROSITE-ProRule" id="PRU00552"/>
    </source>
</evidence>
<dbReference type="InterPro" id="IPR014014">
    <property type="entry name" value="RNA_helicase_DEAD_Q_motif"/>
</dbReference>
<evidence type="ECO:0000256" key="8">
    <source>
        <dbReference type="SAM" id="MobiDB-lite"/>
    </source>
</evidence>
<feature type="region of interest" description="Disordered" evidence="8">
    <location>
        <begin position="286"/>
        <end position="308"/>
    </location>
</feature>
<dbReference type="CDD" id="cd18787">
    <property type="entry name" value="SF2_C_DEAD"/>
    <property type="match status" value="1"/>
</dbReference>
<dbReference type="GO" id="GO:0003723">
    <property type="term" value="F:RNA binding"/>
    <property type="evidence" value="ECO:0007669"/>
    <property type="project" value="UniProtKB-KW"/>
</dbReference>
<dbReference type="InterPro" id="IPR001650">
    <property type="entry name" value="Helicase_C-like"/>
</dbReference>
<keyword evidence="6" id="KW-0694">RNA-binding</keyword>
<evidence type="ECO:0000256" key="3">
    <source>
        <dbReference type="ARBA" id="ARBA00022801"/>
    </source>
</evidence>
<dbReference type="SMART" id="SM00490">
    <property type="entry name" value="HELICc"/>
    <property type="match status" value="1"/>
</dbReference>
<dbReference type="Pfam" id="PF00270">
    <property type="entry name" value="DEAD"/>
    <property type="match status" value="1"/>
</dbReference>
<dbReference type="PROSITE" id="PS51192">
    <property type="entry name" value="HELICASE_ATP_BIND_1"/>
    <property type="match status" value="1"/>
</dbReference>
<feature type="compositionally biased region" description="Acidic residues" evidence="8">
    <location>
        <begin position="292"/>
        <end position="308"/>
    </location>
</feature>
<evidence type="ECO:0000256" key="4">
    <source>
        <dbReference type="ARBA" id="ARBA00022806"/>
    </source>
</evidence>
<dbReference type="GO" id="GO:0005524">
    <property type="term" value="F:ATP binding"/>
    <property type="evidence" value="ECO:0007669"/>
    <property type="project" value="UniProtKB-KW"/>
</dbReference>
<evidence type="ECO:0000256" key="2">
    <source>
        <dbReference type="ARBA" id="ARBA00022741"/>
    </source>
</evidence>
<sequence length="627" mass="68970">MLLHRSPASMLHSSYKILAPASPSPRQPKLLSQLKSSYSFFSSPLRIRLFFLNPRAIRGFATAVVAETKEAETKTAETFFADHAVSWDSLGLSHPLSRALSNTGFSRPSLVQAAAIPSILSGKDVVIAAETGSGKTHSYLVPLINNRLSASASQQGLSPTQSGLSLVLCPNVLLCDQVVRMASGLCDDDGHPLLKVAAVCGRQGWPVNQPDIIVSTPAALLNNIDPKKQCRSSFIRGVKYVVFDEADMLLCGGFQNQVIRLINMLRFDEKQLSRANKSAVEVPRGIDQQESVLEEDEEEQQESVLEEDEDFVTEDIKEEIEAGSFGRKDWRRVRKNYERSKQYIFVAATLPVNGKKTAGAMLKRMFPDANWISGTYLHCHNPRCHGQLCLLVALLALPIIGFGKTCFDPAACPRRMLVKPPPFAMTWGFRGSALLERKWVEVTVDTQLDALIEAVKQGFRSDMLDYGAGVSRTMVFANTVEAAEAVAKILGRAGIECFRYHKDSSLEERAKTLVDFREKGGILVCTDAAARGVDIPDVSHVIQADFATSAVDFLHRVGRTARAGQHGLVTSLFTESNRDLVDAIRQAEKLGQPVETAFSRKRSFRNKLKKRGYSKLIDKSTAALTSA</sequence>
<evidence type="ECO:0000256" key="5">
    <source>
        <dbReference type="ARBA" id="ARBA00022840"/>
    </source>
</evidence>
<dbReference type="GO" id="GO:0003724">
    <property type="term" value="F:RNA helicase activity"/>
    <property type="evidence" value="ECO:0007669"/>
    <property type="project" value="UniProtKB-EC"/>
</dbReference>
<dbReference type="SUPFAM" id="SSF52540">
    <property type="entry name" value="P-loop containing nucleoside triphosphate hydrolases"/>
    <property type="match status" value="1"/>
</dbReference>
<dbReference type="Gene3D" id="3.40.50.300">
    <property type="entry name" value="P-loop containing nucleotide triphosphate hydrolases"/>
    <property type="match status" value="2"/>
</dbReference>
<keyword evidence="3" id="KW-0378">Hydrolase</keyword>
<dbReference type="PROSITE" id="PS51195">
    <property type="entry name" value="Q_MOTIF"/>
    <property type="match status" value="1"/>
</dbReference>